<accession>A0A7V5CSJ4</accession>
<proteinExistence type="predicted"/>
<comment type="caution">
    <text evidence="1">The sequence shown here is derived from an EMBL/GenBank/DDBJ whole genome shotgun (WGS) entry which is preliminary data.</text>
</comment>
<reference evidence="1" key="1">
    <citation type="journal article" date="2020" name="mSystems">
        <title>Genome- and Community-Level Interaction Insights into Carbon Utilization and Element Cycling Functions of Hydrothermarchaeota in Hydrothermal Sediment.</title>
        <authorList>
            <person name="Zhou Z."/>
            <person name="Liu Y."/>
            <person name="Xu W."/>
            <person name="Pan J."/>
            <person name="Luo Z.H."/>
            <person name="Li M."/>
        </authorList>
    </citation>
    <scope>NUCLEOTIDE SEQUENCE [LARGE SCALE GENOMIC DNA]</scope>
    <source>
        <strain evidence="1">SpSt-855</strain>
    </source>
</reference>
<evidence type="ECO:0000313" key="1">
    <source>
        <dbReference type="EMBL" id="HGY93572.1"/>
    </source>
</evidence>
<sequence>MNASGAPEQKRIEVIFFRTHAGGEPVREWLKSLQPVEDRKQVGIDIKTVEFGWPIGMPVCRSLGKGLYEVRSNLTGNRIARVLFYVDAENRMVLLHAFIKKSQKTPPAEIELARKNQSLHEASLRLRNKDSQ</sequence>
<gene>
    <name evidence="1" type="ORF">ENW50_02620</name>
</gene>
<dbReference type="Pfam" id="PF05973">
    <property type="entry name" value="Gp49"/>
    <property type="match status" value="1"/>
</dbReference>
<dbReference type="InterPro" id="IPR009241">
    <property type="entry name" value="HigB-like"/>
</dbReference>
<dbReference type="EMBL" id="DTKL01000015">
    <property type="protein sequence ID" value="HGY93572.1"/>
    <property type="molecule type" value="Genomic_DNA"/>
</dbReference>
<name>A0A7V5CSJ4_9BACT</name>
<dbReference type="AlphaFoldDB" id="A0A7V5CSJ4"/>
<protein>
    <submittedName>
        <fullName evidence="1">Type II toxin-antitoxin system RelE/ParE family toxin</fullName>
    </submittedName>
</protein>
<organism evidence="1">
    <name type="scientific">Acidobacterium capsulatum</name>
    <dbReference type="NCBI Taxonomy" id="33075"/>
    <lineage>
        <taxon>Bacteria</taxon>
        <taxon>Pseudomonadati</taxon>
        <taxon>Acidobacteriota</taxon>
        <taxon>Terriglobia</taxon>
        <taxon>Terriglobales</taxon>
        <taxon>Acidobacteriaceae</taxon>
        <taxon>Acidobacterium</taxon>
    </lineage>
</organism>